<gene>
    <name evidence="1" type="ORF">AAL_01031</name>
</gene>
<dbReference type="PANTHER" id="PTHR38436:SF3">
    <property type="entry name" value="CARBOXYMETHYLENEBUTENOLIDASE-RELATED"/>
    <property type="match status" value="1"/>
</dbReference>
<dbReference type="OrthoDB" id="5440at2759"/>
<dbReference type="AlphaFoldDB" id="A0A166VE96"/>
<reference evidence="1 2" key="1">
    <citation type="journal article" date="2016" name="Genome Biol. Evol.">
        <title>Divergent and convergent evolution of fungal pathogenicity.</title>
        <authorList>
            <person name="Shang Y."/>
            <person name="Xiao G."/>
            <person name="Zheng P."/>
            <person name="Cen K."/>
            <person name="Zhan S."/>
            <person name="Wang C."/>
        </authorList>
    </citation>
    <scope>NUCLEOTIDE SEQUENCE [LARGE SCALE GENOMIC DNA]</scope>
    <source>
        <strain evidence="1 2">RCEF 2490</strain>
    </source>
</reference>
<name>A0A166VE96_9HYPO</name>
<dbReference type="SUPFAM" id="SSF54427">
    <property type="entry name" value="NTF2-like"/>
    <property type="match status" value="1"/>
</dbReference>
<dbReference type="Proteomes" id="UP000078544">
    <property type="component" value="Unassembled WGS sequence"/>
</dbReference>
<accession>A0A166VE96</accession>
<dbReference type="PANTHER" id="PTHR38436">
    <property type="entry name" value="POLYKETIDE CYCLASE SNOAL-LIKE DOMAIN"/>
    <property type="match status" value="1"/>
</dbReference>
<comment type="caution">
    <text evidence="1">The sequence shown here is derived from an EMBL/GenBank/DDBJ whole genome shotgun (WGS) entry which is preliminary data.</text>
</comment>
<organism evidence="1 2">
    <name type="scientific">Moelleriella libera RCEF 2490</name>
    <dbReference type="NCBI Taxonomy" id="1081109"/>
    <lineage>
        <taxon>Eukaryota</taxon>
        <taxon>Fungi</taxon>
        <taxon>Dikarya</taxon>
        <taxon>Ascomycota</taxon>
        <taxon>Pezizomycotina</taxon>
        <taxon>Sordariomycetes</taxon>
        <taxon>Hypocreomycetidae</taxon>
        <taxon>Hypocreales</taxon>
        <taxon>Clavicipitaceae</taxon>
        <taxon>Moelleriella</taxon>
    </lineage>
</organism>
<evidence type="ECO:0000313" key="1">
    <source>
        <dbReference type="EMBL" id="OAA33566.1"/>
    </source>
</evidence>
<proteinExistence type="predicted"/>
<protein>
    <submittedName>
        <fullName evidence="1">LEA domain protein</fullName>
    </submittedName>
</protein>
<dbReference type="STRING" id="1081109.A0A166VE96"/>
<evidence type="ECO:0000313" key="2">
    <source>
        <dbReference type="Proteomes" id="UP000078544"/>
    </source>
</evidence>
<dbReference type="InterPro" id="IPR032710">
    <property type="entry name" value="NTF2-like_dom_sf"/>
</dbReference>
<dbReference type="Gene3D" id="3.10.450.50">
    <property type="match status" value="1"/>
</dbReference>
<keyword evidence="2" id="KW-1185">Reference proteome</keyword>
<sequence length="432" mass="47227">MQRTPTPSPWPSPSPSPAVHLVKLSPGLHLLSPLSRRGHGPAMLLLTADHADQLTVASGVPSSMVKWAEEGYVVAEIQASALKMAGAECIGSALAAIKGSAACSSSNVGLVVLMMIRASSGPREAYDSELWNVAAPYLARFVQIAGAVVYGTVENQKTLAPVSELPILQHLSYHEQSGARKLSKTGLVATYTYPASKPHFATPFHADFHYTSESLSHTRNLQFLKPLTDGPFFDLESIWEEHTHYEFADRSVEHTMSTMVAEPYVNHVPTLAGGVGRGPLTQFYRDHFIYSNPADTKLDLVSRTVGIDRIVDEFVFKLTHDREIDWLLPGVPPTGRKLELPFTAIVNIRGDRLYHEHISWDQGTALKQLGLLPEYLPFPYPLPDDSGATSSSSDNARRQFRVPVLGAETARKLMDRNSVQSNGILGGQVTQA</sequence>
<dbReference type="GO" id="GO:0030638">
    <property type="term" value="P:polyketide metabolic process"/>
    <property type="evidence" value="ECO:0007669"/>
    <property type="project" value="InterPro"/>
</dbReference>
<dbReference type="EMBL" id="AZGY01000001">
    <property type="protein sequence ID" value="OAA33566.1"/>
    <property type="molecule type" value="Genomic_DNA"/>
</dbReference>
<dbReference type="InterPro" id="IPR009959">
    <property type="entry name" value="Cyclase_SnoaL-like"/>
</dbReference>